<keyword evidence="7" id="KW-0180">Complement pathway</keyword>
<dbReference type="SUPFAM" id="SSF57535">
    <property type="entry name" value="Complement control module/SCR domain"/>
    <property type="match status" value="2"/>
</dbReference>
<dbReference type="InterPro" id="IPR000436">
    <property type="entry name" value="Sushi_SCR_CCP_dom"/>
</dbReference>
<feature type="domain" description="Sushi" evidence="14">
    <location>
        <begin position="86"/>
        <end position="150"/>
    </location>
</feature>
<name>A0A7K6QXN0_9PASS</name>
<dbReference type="Gene3D" id="2.10.70.10">
    <property type="entry name" value="Complement Module, domain 1"/>
    <property type="match status" value="2"/>
</dbReference>
<keyword evidence="9" id="KW-1015">Disulfide bond</keyword>
<dbReference type="PANTHER" id="PTHR19325">
    <property type="entry name" value="COMPLEMENT COMPONENT-RELATED SUSHI DOMAIN-CONTAINING"/>
    <property type="match status" value="1"/>
</dbReference>
<keyword evidence="5" id="KW-0677">Repeat</keyword>
<comment type="caution">
    <text evidence="12">Lacks conserved residue(s) required for the propagation of feature annotation.</text>
</comment>
<dbReference type="PANTHER" id="PTHR19325:SF317">
    <property type="entry name" value="COMPLEMENT DECAY-ACCELERATING FACTOR"/>
    <property type="match status" value="1"/>
</dbReference>
<dbReference type="GO" id="GO:0006958">
    <property type="term" value="P:complement activation, classical pathway"/>
    <property type="evidence" value="ECO:0007669"/>
    <property type="project" value="UniProtKB-KW"/>
</dbReference>
<evidence type="ECO:0000256" key="9">
    <source>
        <dbReference type="ARBA" id="ARBA00023157"/>
    </source>
</evidence>
<evidence type="ECO:0000256" key="11">
    <source>
        <dbReference type="ARBA" id="ARBA00045541"/>
    </source>
</evidence>
<proteinExistence type="inferred from homology"/>
<evidence type="ECO:0000313" key="15">
    <source>
        <dbReference type="EMBL" id="NWW78542.1"/>
    </source>
</evidence>
<keyword evidence="4 12" id="KW-0768">Sushi</keyword>
<dbReference type="GO" id="GO:0016020">
    <property type="term" value="C:membrane"/>
    <property type="evidence" value="ECO:0007669"/>
    <property type="project" value="UniProtKB-SubCell"/>
</dbReference>
<evidence type="ECO:0000256" key="8">
    <source>
        <dbReference type="ARBA" id="ARBA00023136"/>
    </source>
</evidence>
<feature type="region of interest" description="Disordered" evidence="13">
    <location>
        <begin position="1"/>
        <end position="43"/>
    </location>
</feature>
<protein>
    <submittedName>
        <fullName evidence="15">DAF factor</fullName>
    </submittedName>
</protein>
<comment type="subcellular location">
    <subcellularLocation>
        <location evidence="1">Membrane</location>
    </subcellularLocation>
</comment>
<dbReference type="CDD" id="cd00033">
    <property type="entry name" value="CCP"/>
    <property type="match status" value="2"/>
</dbReference>
<evidence type="ECO:0000256" key="2">
    <source>
        <dbReference type="ARBA" id="ARBA00010908"/>
    </source>
</evidence>
<evidence type="ECO:0000256" key="1">
    <source>
        <dbReference type="ARBA" id="ARBA00004370"/>
    </source>
</evidence>
<evidence type="ECO:0000256" key="12">
    <source>
        <dbReference type="PROSITE-ProRule" id="PRU00302"/>
    </source>
</evidence>
<keyword evidence="3" id="KW-0399">Innate immunity</keyword>
<evidence type="ECO:0000256" key="4">
    <source>
        <dbReference type="ARBA" id="ARBA00022659"/>
    </source>
</evidence>
<evidence type="ECO:0000313" key="16">
    <source>
        <dbReference type="Proteomes" id="UP000580879"/>
    </source>
</evidence>
<dbReference type="GO" id="GO:0045087">
    <property type="term" value="P:innate immune response"/>
    <property type="evidence" value="ECO:0007669"/>
    <property type="project" value="UniProtKB-KW"/>
</dbReference>
<organism evidence="15 16">
    <name type="scientific">Climacteris rufus</name>
    <name type="common">rufous treecreeper</name>
    <dbReference type="NCBI Taxonomy" id="47695"/>
    <lineage>
        <taxon>Eukaryota</taxon>
        <taxon>Metazoa</taxon>
        <taxon>Chordata</taxon>
        <taxon>Craniata</taxon>
        <taxon>Vertebrata</taxon>
        <taxon>Euteleostomi</taxon>
        <taxon>Archelosauria</taxon>
        <taxon>Archosauria</taxon>
        <taxon>Dinosauria</taxon>
        <taxon>Saurischia</taxon>
        <taxon>Theropoda</taxon>
        <taxon>Coelurosauria</taxon>
        <taxon>Aves</taxon>
        <taxon>Neognathae</taxon>
        <taxon>Neoaves</taxon>
        <taxon>Telluraves</taxon>
        <taxon>Australaves</taxon>
        <taxon>Passeriformes</taxon>
        <taxon>Climacteridae</taxon>
        <taxon>Climacteris</taxon>
    </lineage>
</organism>
<sequence>CVPCLGYKGSQSPPESRLSPPGDCGPLPNISHAEPPGDAEPQGSFSVGSTVRFSCVPGYTKRPFLSDTIQCLPNSQWSHLPEFCGRDCPSPPSMTFARLSPEDQTQNFYAVNTTVRYICRPGFENTTDQPPTSTCLDNLTWSEVPKLCQKKSCGIPANPEHGQVITDDHLLGARASVVCDRG</sequence>
<accession>A0A7K6QXN0</accession>
<evidence type="ECO:0000256" key="3">
    <source>
        <dbReference type="ARBA" id="ARBA00022588"/>
    </source>
</evidence>
<comment type="function">
    <text evidence="11">This protein recognizes C4b and C3b fragments that condense with cell-surface hydroxyl or amino groups when nascent C4b and C3b are locally generated during C4 and c3 activation. Interaction of daf with cell-associated C4b and C3b polypeptides interferes with their ability to catalyze the conversion of C2 and factor B to enzymatically active C2a and Bb and thereby prevents the formation of C4b2a and C3bBb, the amplification convertases of the complement cascade. Inhibits complement activation by destabilizing and preventing the formation of C3 and C5 convertases, which prevents complement damage.</text>
</comment>
<comment type="similarity">
    <text evidence="2">Belongs to the receptors of complement activation (RCA) family.</text>
</comment>
<evidence type="ECO:0000256" key="13">
    <source>
        <dbReference type="SAM" id="MobiDB-lite"/>
    </source>
</evidence>
<dbReference type="InterPro" id="IPR050350">
    <property type="entry name" value="Compl-Cell_Adhes-Reg"/>
</dbReference>
<dbReference type="PROSITE" id="PS50923">
    <property type="entry name" value="SUSHI"/>
    <property type="match status" value="2"/>
</dbReference>
<dbReference type="OrthoDB" id="406096at2759"/>
<reference evidence="15 16" key="1">
    <citation type="submission" date="2019-09" db="EMBL/GenBank/DDBJ databases">
        <title>Bird 10,000 Genomes (B10K) Project - Family phase.</title>
        <authorList>
            <person name="Zhang G."/>
        </authorList>
    </citation>
    <scope>NUCLEOTIDE SEQUENCE [LARGE SCALE GENOMIC DNA]</scope>
    <source>
        <strain evidence="15">B10K-DU-029-53</strain>
    </source>
</reference>
<dbReference type="AlphaFoldDB" id="A0A7K6QXN0"/>
<feature type="domain" description="Sushi" evidence="14">
    <location>
        <begin position="22"/>
        <end position="85"/>
    </location>
</feature>
<dbReference type="EMBL" id="VZRZ01005956">
    <property type="protein sequence ID" value="NWW78542.1"/>
    <property type="molecule type" value="Genomic_DNA"/>
</dbReference>
<evidence type="ECO:0000256" key="10">
    <source>
        <dbReference type="ARBA" id="ARBA00023180"/>
    </source>
</evidence>
<dbReference type="Proteomes" id="UP000580879">
    <property type="component" value="Unassembled WGS sequence"/>
</dbReference>
<evidence type="ECO:0000256" key="5">
    <source>
        <dbReference type="ARBA" id="ARBA00022737"/>
    </source>
</evidence>
<evidence type="ECO:0000256" key="6">
    <source>
        <dbReference type="ARBA" id="ARBA00022859"/>
    </source>
</evidence>
<keyword evidence="10" id="KW-0325">Glycoprotein</keyword>
<evidence type="ECO:0000259" key="14">
    <source>
        <dbReference type="PROSITE" id="PS50923"/>
    </source>
</evidence>
<dbReference type="SMART" id="SM00032">
    <property type="entry name" value="CCP"/>
    <property type="match status" value="2"/>
</dbReference>
<dbReference type="Pfam" id="PF00084">
    <property type="entry name" value="Sushi"/>
    <property type="match status" value="2"/>
</dbReference>
<keyword evidence="8" id="KW-0472">Membrane</keyword>
<keyword evidence="6" id="KW-0391">Immunity</keyword>
<evidence type="ECO:0000256" key="7">
    <source>
        <dbReference type="ARBA" id="ARBA00022875"/>
    </source>
</evidence>
<feature type="non-terminal residue" evidence="15">
    <location>
        <position position="182"/>
    </location>
</feature>
<feature type="non-terminal residue" evidence="15">
    <location>
        <position position="1"/>
    </location>
</feature>
<dbReference type="InterPro" id="IPR035976">
    <property type="entry name" value="Sushi/SCR/CCP_sf"/>
</dbReference>
<keyword evidence="16" id="KW-1185">Reference proteome</keyword>
<comment type="caution">
    <text evidence="15">The sequence shown here is derived from an EMBL/GenBank/DDBJ whole genome shotgun (WGS) entry which is preliminary data.</text>
</comment>
<gene>
    <name evidence="15" type="primary">Cd55_0</name>
    <name evidence="15" type="ORF">CLIRUF_R02785</name>
</gene>